<keyword evidence="3" id="KW-1185">Reference proteome</keyword>
<proteinExistence type="predicted"/>
<evidence type="ECO:0008006" key="4">
    <source>
        <dbReference type="Google" id="ProtNLM"/>
    </source>
</evidence>
<feature type="transmembrane region" description="Helical" evidence="1">
    <location>
        <begin position="153"/>
        <end position="177"/>
    </location>
</feature>
<dbReference type="AlphaFoldDB" id="A0AAD8KTX4"/>
<evidence type="ECO:0000313" key="3">
    <source>
        <dbReference type="Proteomes" id="UP001229421"/>
    </source>
</evidence>
<reference evidence="2" key="1">
    <citation type="journal article" date="2023" name="bioRxiv">
        <title>Improved chromosome-level genome assembly for marigold (Tagetes erecta).</title>
        <authorList>
            <person name="Jiang F."/>
            <person name="Yuan L."/>
            <person name="Wang S."/>
            <person name="Wang H."/>
            <person name="Xu D."/>
            <person name="Wang A."/>
            <person name="Fan W."/>
        </authorList>
    </citation>
    <scope>NUCLEOTIDE SEQUENCE</scope>
    <source>
        <strain evidence="2">WSJ</strain>
        <tissue evidence="2">Leaf</tissue>
    </source>
</reference>
<dbReference type="Proteomes" id="UP001229421">
    <property type="component" value="Unassembled WGS sequence"/>
</dbReference>
<organism evidence="2 3">
    <name type="scientific">Tagetes erecta</name>
    <name type="common">African marigold</name>
    <dbReference type="NCBI Taxonomy" id="13708"/>
    <lineage>
        <taxon>Eukaryota</taxon>
        <taxon>Viridiplantae</taxon>
        <taxon>Streptophyta</taxon>
        <taxon>Embryophyta</taxon>
        <taxon>Tracheophyta</taxon>
        <taxon>Spermatophyta</taxon>
        <taxon>Magnoliopsida</taxon>
        <taxon>eudicotyledons</taxon>
        <taxon>Gunneridae</taxon>
        <taxon>Pentapetalae</taxon>
        <taxon>asterids</taxon>
        <taxon>campanulids</taxon>
        <taxon>Asterales</taxon>
        <taxon>Asteraceae</taxon>
        <taxon>Asteroideae</taxon>
        <taxon>Heliantheae alliance</taxon>
        <taxon>Tageteae</taxon>
        <taxon>Tagetes</taxon>
    </lineage>
</organism>
<keyword evidence="1" id="KW-0812">Transmembrane</keyword>
<gene>
    <name evidence="2" type="ORF">QVD17_21050</name>
</gene>
<evidence type="ECO:0000313" key="2">
    <source>
        <dbReference type="EMBL" id="KAK1425695.1"/>
    </source>
</evidence>
<accession>A0AAD8KTX4</accession>
<keyword evidence="1" id="KW-1133">Transmembrane helix</keyword>
<sequence>MKNFPATTILHPSPPPTLITISDPNNPYPTTFVQADTTSFNVPPPIHLHSTTTTQHRLHNLVQKEDRNKTCLKQQLRDTTDDEIGDRRESDKLFCNENPKGLEGFKHKHSISSNSLTDLELQDVSIFDDFSDDFSEQIAQLTMLSLQPLSFTFFSRLTVTLSSGACLVISRFLVLILRSFNRRKKDPSNPNTVFGGRRRRRKS</sequence>
<name>A0AAD8KTX4_TARER</name>
<evidence type="ECO:0000256" key="1">
    <source>
        <dbReference type="SAM" id="Phobius"/>
    </source>
</evidence>
<protein>
    <recommendedName>
        <fullName evidence="4">Transmembrane protein</fullName>
    </recommendedName>
</protein>
<keyword evidence="1" id="KW-0472">Membrane</keyword>
<dbReference type="EMBL" id="JAUHHV010000005">
    <property type="protein sequence ID" value="KAK1425695.1"/>
    <property type="molecule type" value="Genomic_DNA"/>
</dbReference>
<comment type="caution">
    <text evidence="2">The sequence shown here is derived from an EMBL/GenBank/DDBJ whole genome shotgun (WGS) entry which is preliminary data.</text>
</comment>